<evidence type="ECO:0000259" key="4">
    <source>
        <dbReference type="Pfam" id="PF02746"/>
    </source>
</evidence>
<accession>A0ABS5Y9Y8</accession>
<dbReference type="Gene3D" id="3.30.390.10">
    <property type="entry name" value="Enolase-like, N-terminal domain"/>
    <property type="match status" value="1"/>
</dbReference>
<evidence type="ECO:0000313" key="5">
    <source>
        <dbReference type="EMBL" id="MBT9431537.1"/>
    </source>
</evidence>
<reference evidence="5 6" key="1">
    <citation type="journal article" date="2021" name="Genome Biol. Evol.">
        <title>The evolution of interdependence in a four-way mealybug symbiosis.</title>
        <authorList>
            <person name="Garber A.I."/>
            <person name="Kupper M."/>
            <person name="Laetsch D.R."/>
            <person name="Weldon S.R."/>
            <person name="Ladinsky M.S."/>
            <person name="Bjorkman P.J."/>
            <person name="McCutcheon J.P."/>
        </authorList>
    </citation>
    <scope>NUCLEOTIDE SEQUENCE [LARGE SCALE GENOMIC DNA]</scope>
    <source>
        <strain evidence="5">SOD</strain>
    </source>
</reference>
<dbReference type="PROSITE" id="PS00908">
    <property type="entry name" value="MR_MLE_1"/>
    <property type="match status" value="1"/>
</dbReference>
<sequence length="139" mass="15016">MSHKISKIEVHLVSLPAAAGLADATRKVESVGYTVVRITTDQGLEGFGLTYHEVGGEATKALILNNFAPKLLNSDPFATEVLWEQFFHYLRGVGRKWLTFGALSAVDTALWDLKGKITGLPLFRLLGGTKTAVPVYASG</sequence>
<gene>
    <name evidence="5" type="ORF">JZM24_04085</name>
</gene>
<comment type="cofactor">
    <cofactor evidence="1">
        <name>Mg(2+)</name>
        <dbReference type="ChEBI" id="CHEBI:18420"/>
    </cofactor>
</comment>
<dbReference type="Pfam" id="PF02746">
    <property type="entry name" value="MR_MLE_N"/>
    <property type="match status" value="1"/>
</dbReference>
<organism evidence="5 6">
    <name type="scientific">Candidatus Sodalis endolongispinus</name>
    <dbReference type="NCBI Taxonomy" id="2812662"/>
    <lineage>
        <taxon>Bacteria</taxon>
        <taxon>Pseudomonadati</taxon>
        <taxon>Pseudomonadota</taxon>
        <taxon>Gammaproteobacteria</taxon>
        <taxon>Enterobacterales</taxon>
        <taxon>Bruguierivoracaceae</taxon>
        <taxon>Sodalis</taxon>
    </lineage>
</organism>
<dbReference type="PANTHER" id="PTHR13794">
    <property type="entry name" value="ENOLASE SUPERFAMILY, MANDELATE RACEMASE"/>
    <property type="match status" value="1"/>
</dbReference>
<dbReference type="SUPFAM" id="SSF54826">
    <property type="entry name" value="Enolase N-terminal domain-like"/>
    <property type="match status" value="1"/>
</dbReference>
<proteinExistence type="predicted"/>
<dbReference type="InterPro" id="IPR013341">
    <property type="entry name" value="Mandelate_racemase_N_dom"/>
</dbReference>
<keyword evidence="6" id="KW-1185">Reference proteome</keyword>
<comment type="caution">
    <text evidence="5">The sequence shown here is derived from an EMBL/GenBank/DDBJ whole genome shotgun (WGS) entry which is preliminary data.</text>
</comment>
<keyword evidence="3" id="KW-0460">Magnesium</keyword>
<dbReference type="EMBL" id="JAFJYC010000001">
    <property type="protein sequence ID" value="MBT9431537.1"/>
    <property type="molecule type" value="Genomic_DNA"/>
</dbReference>
<protein>
    <recommendedName>
        <fullName evidence="4">Mandelate racemase/muconate lactonizing enzyme N-terminal domain-containing protein</fullName>
    </recommendedName>
</protein>
<name>A0ABS5Y9Y8_9GAMM</name>
<evidence type="ECO:0000256" key="1">
    <source>
        <dbReference type="ARBA" id="ARBA00001946"/>
    </source>
</evidence>
<dbReference type="InterPro" id="IPR046945">
    <property type="entry name" value="RHMD-like"/>
</dbReference>
<dbReference type="PANTHER" id="PTHR13794:SF58">
    <property type="entry name" value="MITOCHONDRIAL ENOLASE SUPERFAMILY MEMBER 1"/>
    <property type="match status" value="1"/>
</dbReference>
<feature type="domain" description="Mandelate racemase/muconate lactonizing enzyme N-terminal" evidence="4">
    <location>
        <begin position="22"/>
        <end position="127"/>
    </location>
</feature>
<dbReference type="InterPro" id="IPR029017">
    <property type="entry name" value="Enolase-like_N"/>
</dbReference>
<dbReference type="RefSeq" id="WP_215668650.1">
    <property type="nucleotide sequence ID" value="NZ_JAFJYC010000001.1"/>
</dbReference>
<dbReference type="Proteomes" id="UP000811282">
    <property type="component" value="Unassembled WGS sequence"/>
</dbReference>
<evidence type="ECO:0000256" key="3">
    <source>
        <dbReference type="ARBA" id="ARBA00022842"/>
    </source>
</evidence>
<evidence type="ECO:0000313" key="6">
    <source>
        <dbReference type="Proteomes" id="UP000811282"/>
    </source>
</evidence>
<evidence type="ECO:0000256" key="2">
    <source>
        <dbReference type="ARBA" id="ARBA00022723"/>
    </source>
</evidence>
<dbReference type="InterPro" id="IPR018110">
    <property type="entry name" value="Mandel_Rmase/mucon_lact_enz_CS"/>
</dbReference>
<keyword evidence="2" id="KW-0479">Metal-binding</keyword>